<keyword evidence="4" id="KW-1185">Reference proteome</keyword>
<dbReference type="OrthoDB" id="2635at2759"/>
<dbReference type="InterPro" id="IPR010400">
    <property type="entry name" value="PITH_dom"/>
</dbReference>
<reference evidence="3 4" key="1">
    <citation type="submission" date="2020-11" db="EMBL/GenBank/DDBJ databases">
        <title>Kefir isolates.</title>
        <authorList>
            <person name="Marcisauskas S."/>
            <person name="Kim Y."/>
            <person name="Blasche S."/>
        </authorList>
    </citation>
    <scope>NUCLEOTIDE SEQUENCE [LARGE SCALE GENOMIC DNA]</scope>
    <source>
        <strain evidence="3 4">OG2</strain>
    </source>
</reference>
<dbReference type="PROSITE" id="PS51532">
    <property type="entry name" value="PITH"/>
    <property type="match status" value="1"/>
</dbReference>
<proteinExistence type="inferred from homology"/>
<feature type="domain" description="PITH" evidence="2">
    <location>
        <begin position="35"/>
        <end position="244"/>
    </location>
</feature>
<comment type="similarity">
    <text evidence="1">Belongs to the PITHD1 family.</text>
</comment>
<protein>
    <recommendedName>
        <fullName evidence="2">PITH domain-containing protein</fullName>
    </recommendedName>
</protein>
<evidence type="ECO:0000313" key="4">
    <source>
        <dbReference type="Proteomes" id="UP000750334"/>
    </source>
</evidence>
<dbReference type="InterPro" id="IPR008979">
    <property type="entry name" value="Galactose-bd-like_sf"/>
</dbReference>
<evidence type="ECO:0000259" key="2">
    <source>
        <dbReference type="PROSITE" id="PS51532"/>
    </source>
</evidence>
<accession>A0A9P7B4L7</accession>
<name>A0A9P7B4L7_MAUEX</name>
<dbReference type="PANTHER" id="PTHR12175:SF1">
    <property type="entry name" value="PITH DOMAIN-CONTAINING PROTEIN 1"/>
    <property type="match status" value="1"/>
</dbReference>
<organism evidence="3 4">
    <name type="scientific">Maudiozyma exigua</name>
    <name type="common">Yeast</name>
    <name type="synonym">Kazachstania exigua</name>
    <dbReference type="NCBI Taxonomy" id="34358"/>
    <lineage>
        <taxon>Eukaryota</taxon>
        <taxon>Fungi</taxon>
        <taxon>Dikarya</taxon>
        <taxon>Ascomycota</taxon>
        <taxon>Saccharomycotina</taxon>
        <taxon>Saccharomycetes</taxon>
        <taxon>Saccharomycetales</taxon>
        <taxon>Saccharomycetaceae</taxon>
        <taxon>Maudiozyma</taxon>
    </lineage>
</organism>
<dbReference type="PANTHER" id="PTHR12175">
    <property type="entry name" value="AD039 HT014 THIOREDOXIN FAMILY TRP26"/>
    <property type="match status" value="1"/>
</dbReference>
<dbReference type="InterPro" id="IPR037047">
    <property type="entry name" value="PITH_dom_sf"/>
</dbReference>
<evidence type="ECO:0000256" key="1">
    <source>
        <dbReference type="ARBA" id="ARBA00025788"/>
    </source>
</evidence>
<dbReference type="EMBL" id="PUHR01000216">
    <property type="protein sequence ID" value="KAG0658282.1"/>
    <property type="molecule type" value="Genomic_DNA"/>
</dbReference>
<dbReference type="AlphaFoldDB" id="A0A9P7B4L7"/>
<evidence type="ECO:0000313" key="3">
    <source>
        <dbReference type="EMBL" id="KAG0658282.1"/>
    </source>
</evidence>
<dbReference type="InterPro" id="IPR045099">
    <property type="entry name" value="PITH1-like"/>
</dbReference>
<dbReference type="GO" id="GO:0005634">
    <property type="term" value="C:nucleus"/>
    <property type="evidence" value="ECO:0007669"/>
    <property type="project" value="TreeGrafter"/>
</dbReference>
<sequence length="267" mass="30419">MSFTCEDENLGACGSYNHNHNHSHGHDHGHNHDEEAPLPTNSEQSLYAYIDNTKIKLLNTIGMTHAGRASPLNASSVFVKDQENRYKIDTWLQSDTDCQMVIHIPFTSVCKIDSLIFRCSKPKISDEFDAPKTINVYKNWRHDVNIDFNTLNSKRAKIDTTIEYPESIGIDPTSNDTINEDESSMPEYHLPKAKFNDCQSITLFFKDNWSDDEDNLVKLYYLEIRGSISGKLRKDDTVPIMSVYESAPNPLDHQKVESDKSNINIGM</sequence>
<dbReference type="Proteomes" id="UP000750334">
    <property type="component" value="Unassembled WGS sequence"/>
</dbReference>
<gene>
    <name evidence="3" type="ORF">C6P45_002218</name>
</gene>
<dbReference type="GO" id="GO:0005737">
    <property type="term" value="C:cytoplasm"/>
    <property type="evidence" value="ECO:0007669"/>
    <property type="project" value="UniProtKB-ARBA"/>
</dbReference>
<dbReference type="Pfam" id="PF06201">
    <property type="entry name" value="PITH"/>
    <property type="match status" value="1"/>
</dbReference>
<comment type="caution">
    <text evidence="3">The sequence shown here is derived from an EMBL/GenBank/DDBJ whole genome shotgun (WGS) entry which is preliminary data.</text>
</comment>
<dbReference type="Gene3D" id="2.60.120.470">
    <property type="entry name" value="PITH domain"/>
    <property type="match status" value="1"/>
</dbReference>
<dbReference type="SUPFAM" id="SSF49785">
    <property type="entry name" value="Galactose-binding domain-like"/>
    <property type="match status" value="1"/>
</dbReference>